<sequence length="187" mass="19855">DAHFRPSSNATVISGAPGGRMNCRCRQWQIGRTSVRRNGRDRGSGGTGEIDVSTFSSDLRAGIGPAAILIALTVIFAVPPAAEANFGVATFSVSVKRDGGAFDGNGVKGAARTGTGRYYVQFMRDVSHCMYAASVRGKNGGQVSIKQRAGNPQRLRFFTFSRDGEPRDLPFDVTVSCNGGVRTVGDY</sequence>
<dbReference type="AlphaFoldDB" id="A0AAW9RJS7"/>
<evidence type="ECO:0000313" key="1">
    <source>
        <dbReference type="EMBL" id="MEJ8570518.1"/>
    </source>
</evidence>
<dbReference type="RefSeq" id="WP_340328245.1">
    <property type="nucleotide sequence ID" value="NZ_JAZHOF010000001.1"/>
</dbReference>
<proteinExistence type="predicted"/>
<name>A0AAW9RJS7_9HYPH</name>
<dbReference type="Proteomes" id="UP001378188">
    <property type="component" value="Unassembled WGS sequence"/>
</dbReference>
<accession>A0AAW9RJS7</accession>
<reference evidence="1 2" key="1">
    <citation type="submission" date="2024-02" db="EMBL/GenBank/DDBJ databases">
        <title>Genome analysis and characterization of Microbaculum marinisediminis sp. nov., isolated from marine sediment.</title>
        <authorList>
            <person name="Du Z.-J."/>
            <person name="Ye Y.-Q."/>
            <person name="Zhang Z.-R."/>
            <person name="Yuan S.-M."/>
            <person name="Zhang X.-Y."/>
        </authorList>
    </citation>
    <scope>NUCLEOTIDE SEQUENCE [LARGE SCALE GENOMIC DNA]</scope>
    <source>
        <strain evidence="1 2">SDUM1044001</strain>
    </source>
</reference>
<feature type="non-terminal residue" evidence="1">
    <location>
        <position position="1"/>
    </location>
</feature>
<organism evidence="1 2">
    <name type="scientific">Microbaculum marinum</name>
    <dbReference type="NCBI Taxonomy" id="1764581"/>
    <lineage>
        <taxon>Bacteria</taxon>
        <taxon>Pseudomonadati</taxon>
        <taxon>Pseudomonadota</taxon>
        <taxon>Alphaproteobacteria</taxon>
        <taxon>Hyphomicrobiales</taxon>
        <taxon>Tepidamorphaceae</taxon>
        <taxon>Microbaculum</taxon>
    </lineage>
</organism>
<protein>
    <submittedName>
        <fullName evidence="1">Uncharacterized protein</fullName>
    </submittedName>
</protein>
<evidence type="ECO:0000313" key="2">
    <source>
        <dbReference type="Proteomes" id="UP001378188"/>
    </source>
</evidence>
<gene>
    <name evidence="1" type="ORF">V3328_03485</name>
</gene>
<dbReference type="EMBL" id="JAZHOF010000001">
    <property type="protein sequence ID" value="MEJ8570518.1"/>
    <property type="molecule type" value="Genomic_DNA"/>
</dbReference>
<keyword evidence="2" id="KW-1185">Reference proteome</keyword>
<comment type="caution">
    <text evidence="1">The sequence shown here is derived from an EMBL/GenBank/DDBJ whole genome shotgun (WGS) entry which is preliminary data.</text>
</comment>